<keyword evidence="2" id="KW-1185">Reference proteome</keyword>
<dbReference type="STRING" id="1121895.GCA_000378485_03009"/>
<dbReference type="Proteomes" id="UP000030152">
    <property type="component" value="Unassembled WGS sequence"/>
</dbReference>
<evidence type="ECO:0000313" key="1">
    <source>
        <dbReference type="EMBL" id="KGO86604.1"/>
    </source>
</evidence>
<comment type="caution">
    <text evidence="1">The sequence shown here is derived from an EMBL/GenBank/DDBJ whole genome shotgun (WGS) entry which is preliminary data.</text>
</comment>
<dbReference type="RefSeq" id="WP_020214173.1">
    <property type="nucleotide sequence ID" value="NZ_JRLX01000009.1"/>
</dbReference>
<protein>
    <submittedName>
        <fullName evidence="1">Uncharacterized protein</fullName>
    </submittedName>
</protein>
<proteinExistence type="predicted"/>
<name>A0A0A2M2X1_9FLAO</name>
<accession>A0A0A2M2X1</accession>
<dbReference type="AlphaFoldDB" id="A0A0A2M2X1"/>
<reference evidence="1 2" key="1">
    <citation type="submission" date="2013-09" db="EMBL/GenBank/DDBJ databases">
        <authorList>
            <person name="Zeng Z."/>
            <person name="Chen C."/>
        </authorList>
    </citation>
    <scope>NUCLEOTIDE SEQUENCE [LARGE SCALE GENOMIC DNA]</scope>
    <source>
        <strain evidence="1 2">WB 3.3-2</strain>
    </source>
</reference>
<dbReference type="OrthoDB" id="796745at2"/>
<evidence type="ECO:0000313" key="2">
    <source>
        <dbReference type="Proteomes" id="UP000030152"/>
    </source>
</evidence>
<gene>
    <name evidence="1" type="ORF">Q765_10290</name>
</gene>
<organism evidence="1 2">
    <name type="scientific">Flavobacterium rivuli WB 3.3-2 = DSM 21788</name>
    <dbReference type="NCBI Taxonomy" id="1121895"/>
    <lineage>
        <taxon>Bacteria</taxon>
        <taxon>Pseudomonadati</taxon>
        <taxon>Bacteroidota</taxon>
        <taxon>Flavobacteriia</taxon>
        <taxon>Flavobacteriales</taxon>
        <taxon>Flavobacteriaceae</taxon>
        <taxon>Flavobacterium</taxon>
    </lineage>
</organism>
<sequence>MANFTTATLRHTSIWNIPEAIAVTVVGFPDNVPFRWNQGYELLHFINRYMAYKGWQAPQTFQAIESAIKTRLPFTATTHNDVKNWLDANFKR</sequence>
<dbReference type="EMBL" id="JRLX01000009">
    <property type="protein sequence ID" value="KGO86604.1"/>
    <property type="molecule type" value="Genomic_DNA"/>
</dbReference>